<proteinExistence type="predicted"/>
<sequence length="299" mass="33339">MTSQTESTTRKEASEAFKDFKARMMALLDDHYQVGMAAIAALQEENAALRQVNAALREKKEVWAQFAALEQEFAALQVHNASKTTSLAIVEAAPVVSIQQQVSKQTLVLPATKVRIVEDTKPALNPIQQRASQQLLLSLATKVRIVDFEETKAALEPIQRQASQQTSVSPATNLRIKDTKPALEPKVLNARKVAAAVRCFQPRTGPQGFTYVYISLGKNTQRSGVHYKLRNLGVDMARIVEIIYPARDVLGLRVHLQYLPIISERLAHHNITKIDKFDPRVTSYYARAFQPNDINGLKA</sequence>
<dbReference type="EMBL" id="JAEPQZ010000021">
    <property type="protein sequence ID" value="KAG2171355.1"/>
    <property type="molecule type" value="Genomic_DNA"/>
</dbReference>
<comment type="caution">
    <text evidence="1">The sequence shown here is derived from an EMBL/GenBank/DDBJ whole genome shotgun (WGS) entry which is preliminary data.</text>
</comment>
<evidence type="ECO:0000313" key="2">
    <source>
        <dbReference type="Proteomes" id="UP000654370"/>
    </source>
</evidence>
<dbReference type="AlphaFoldDB" id="A0A8H7PCW1"/>
<reference evidence="1" key="1">
    <citation type="submission" date="2020-12" db="EMBL/GenBank/DDBJ databases">
        <title>Metabolic potential, ecology and presence of endohyphal bacteria is reflected in genomic diversity of Mucoromycotina.</title>
        <authorList>
            <person name="Muszewska A."/>
            <person name="Okrasinska A."/>
            <person name="Steczkiewicz K."/>
            <person name="Drgas O."/>
            <person name="Orlowska M."/>
            <person name="Perlinska-Lenart U."/>
            <person name="Aleksandrzak-Piekarczyk T."/>
            <person name="Szatraj K."/>
            <person name="Zielenkiewicz U."/>
            <person name="Pilsyk S."/>
            <person name="Malc E."/>
            <person name="Mieczkowski P."/>
            <person name="Kruszewska J.S."/>
            <person name="Biernat P."/>
            <person name="Pawlowska J."/>
        </authorList>
    </citation>
    <scope>NUCLEOTIDE SEQUENCE</scope>
    <source>
        <strain evidence="1">WA0000067209</strain>
    </source>
</reference>
<keyword evidence="2" id="KW-1185">Reference proteome</keyword>
<gene>
    <name evidence="1" type="ORF">INT43_009016</name>
</gene>
<dbReference type="OrthoDB" id="2290074at2759"/>
<organism evidence="1 2">
    <name type="scientific">Mortierella isabellina</name>
    <name type="common">Filamentous fungus</name>
    <name type="synonym">Umbelopsis isabellina</name>
    <dbReference type="NCBI Taxonomy" id="91625"/>
    <lineage>
        <taxon>Eukaryota</taxon>
        <taxon>Fungi</taxon>
        <taxon>Fungi incertae sedis</taxon>
        <taxon>Mucoromycota</taxon>
        <taxon>Mucoromycotina</taxon>
        <taxon>Umbelopsidomycetes</taxon>
        <taxon>Umbelopsidales</taxon>
        <taxon>Umbelopsidaceae</taxon>
        <taxon>Umbelopsis</taxon>
    </lineage>
</organism>
<evidence type="ECO:0000313" key="1">
    <source>
        <dbReference type="EMBL" id="KAG2171355.1"/>
    </source>
</evidence>
<protein>
    <submittedName>
        <fullName evidence="1">Uncharacterized protein</fullName>
    </submittedName>
</protein>
<dbReference type="Proteomes" id="UP000654370">
    <property type="component" value="Unassembled WGS sequence"/>
</dbReference>
<name>A0A8H7PCW1_MORIS</name>
<accession>A0A8H7PCW1</accession>